<dbReference type="InterPro" id="IPR019821">
    <property type="entry name" value="Kinesin_motor_CS"/>
</dbReference>
<gene>
    <name evidence="9" type="ORF">I303_04571</name>
    <name evidence="10" type="ORF">I303_104450</name>
</gene>
<name>A0A1A6A5B1_9TREE</name>
<evidence type="ECO:0000256" key="6">
    <source>
        <dbReference type="PROSITE-ProRule" id="PRU00283"/>
    </source>
</evidence>
<feature type="compositionally biased region" description="Low complexity" evidence="7">
    <location>
        <begin position="981"/>
        <end position="1009"/>
    </location>
</feature>
<feature type="compositionally biased region" description="Low complexity" evidence="7">
    <location>
        <begin position="878"/>
        <end position="902"/>
    </location>
</feature>
<feature type="compositionally biased region" description="Basic and acidic residues" evidence="7">
    <location>
        <begin position="708"/>
        <end position="731"/>
    </location>
</feature>
<evidence type="ECO:0000313" key="10">
    <source>
        <dbReference type="EMBL" id="WWC61865.1"/>
    </source>
</evidence>
<keyword evidence="5 6" id="KW-0505">Motor protein</keyword>
<feature type="region of interest" description="Disordered" evidence="7">
    <location>
        <begin position="839"/>
        <end position="920"/>
    </location>
</feature>
<dbReference type="InterPro" id="IPR036961">
    <property type="entry name" value="Kinesin_motor_dom_sf"/>
</dbReference>
<reference evidence="10" key="2">
    <citation type="submission" date="2013-07" db="EMBL/GenBank/DDBJ databases">
        <authorList>
            <consortium name="The Broad Institute Genome Sequencing Platform"/>
            <person name="Cuomo C."/>
            <person name="Litvintseva A."/>
            <person name="Chen Y."/>
            <person name="Heitman J."/>
            <person name="Sun S."/>
            <person name="Springer D."/>
            <person name="Dromer F."/>
            <person name="Young S.K."/>
            <person name="Zeng Q."/>
            <person name="Gargeya S."/>
            <person name="Fitzgerald M."/>
            <person name="Abouelleil A."/>
            <person name="Alvarado L."/>
            <person name="Berlin A.M."/>
            <person name="Chapman S.B."/>
            <person name="Dewar J."/>
            <person name="Goldberg J."/>
            <person name="Griggs A."/>
            <person name="Gujja S."/>
            <person name="Hansen M."/>
            <person name="Howarth C."/>
            <person name="Imamovic A."/>
            <person name="Larimer J."/>
            <person name="McCowan C."/>
            <person name="Murphy C."/>
            <person name="Pearson M."/>
            <person name="Priest M."/>
            <person name="Roberts A."/>
            <person name="Saif S."/>
            <person name="Shea T."/>
            <person name="Sykes S."/>
            <person name="Wortman J."/>
            <person name="Nusbaum C."/>
            <person name="Birren B."/>
        </authorList>
    </citation>
    <scope>NUCLEOTIDE SEQUENCE</scope>
    <source>
        <strain evidence="10">CBS 10117</strain>
    </source>
</reference>
<evidence type="ECO:0000256" key="5">
    <source>
        <dbReference type="ARBA" id="ARBA00023175"/>
    </source>
</evidence>
<feature type="binding site" evidence="6">
    <location>
        <begin position="130"/>
        <end position="137"/>
    </location>
    <ligand>
        <name>ATP</name>
        <dbReference type="ChEBI" id="CHEBI:30616"/>
    </ligand>
</feature>
<dbReference type="PROSITE" id="PS50067">
    <property type="entry name" value="KINESIN_MOTOR_2"/>
    <property type="match status" value="1"/>
</dbReference>
<dbReference type="GO" id="GO:0005524">
    <property type="term" value="F:ATP binding"/>
    <property type="evidence" value="ECO:0007669"/>
    <property type="project" value="UniProtKB-UniRule"/>
</dbReference>
<keyword evidence="11" id="KW-1185">Reference proteome</keyword>
<dbReference type="SMART" id="SM00129">
    <property type="entry name" value="KISc"/>
    <property type="match status" value="1"/>
</dbReference>
<feature type="compositionally biased region" description="Basic residues" evidence="7">
    <location>
        <begin position="685"/>
        <end position="697"/>
    </location>
</feature>
<dbReference type="RefSeq" id="XP_018263080.1">
    <property type="nucleotide sequence ID" value="XM_018407869.1"/>
</dbReference>
<dbReference type="GO" id="GO:0007018">
    <property type="term" value="P:microtubule-based movement"/>
    <property type="evidence" value="ECO:0007669"/>
    <property type="project" value="InterPro"/>
</dbReference>
<organism evidence="9">
    <name type="scientific">Kwoniella dejecticola CBS 10117</name>
    <dbReference type="NCBI Taxonomy" id="1296121"/>
    <lineage>
        <taxon>Eukaryota</taxon>
        <taxon>Fungi</taxon>
        <taxon>Dikarya</taxon>
        <taxon>Basidiomycota</taxon>
        <taxon>Agaricomycotina</taxon>
        <taxon>Tremellomycetes</taxon>
        <taxon>Tremellales</taxon>
        <taxon>Cryptococcaceae</taxon>
        <taxon>Kwoniella</taxon>
    </lineage>
</organism>
<dbReference type="GO" id="GO:0005874">
    <property type="term" value="C:microtubule"/>
    <property type="evidence" value="ECO:0007669"/>
    <property type="project" value="UniProtKB-KW"/>
</dbReference>
<dbReference type="KEGG" id="kdj:28968270"/>
<dbReference type="InterPro" id="IPR001752">
    <property type="entry name" value="Kinesin_motor_dom"/>
</dbReference>
<dbReference type="GO" id="GO:0008017">
    <property type="term" value="F:microtubule binding"/>
    <property type="evidence" value="ECO:0007669"/>
    <property type="project" value="InterPro"/>
</dbReference>
<dbReference type="OrthoDB" id="3176171at2759"/>
<feature type="compositionally biased region" description="Low complexity" evidence="7">
    <location>
        <begin position="909"/>
        <end position="920"/>
    </location>
</feature>
<evidence type="ECO:0000313" key="11">
    <source>
        <dbReference type="Proteomes" id="UP000078595"/>
    </source>
</evidence>
<feature type="compositionally biased region" description="Gly residues" evidence="7">
    <location>
        <begin position="1010"/>
        <end position="1020"/>
    </location>
</feature>
<reference evidence="9" key="1">
    <citation type="submission" date="2013-07" db="EMBL/GenBank/DDBJ databases">
        <title>The Genome Sequence of Cryptococcus dejecticola CBS10117.</title>
        <authorList>
            <consortium name="The Broad Institute Genome Sequencing Platform"/>
            <person name="Cuomo C."/>
            <person name="Litvintseva A."/>
            <person name="Chen Y."/>
            <person name="Heitman J."/>
            <person name="Sun S."/>
            <person name="Springer D."/>
            <person name="Dromer F."/>
            <person name="Young S.K."/>
            <person name="Zeng Q."/>
            <person name="Gargeya S."/>
            <person name="Fitzgerald M."/>
            <person name="Abouelleil A."/>
            <person name="Alvarado L."/>
            <person name="Berlin A.M."/>
            <person name="Chapman S.B."/>
            <person name="Dewar J."/>
            <person name="Goldberg J."/>
            <person name="Griggs A."/>
            <person name="Gujja S."/>
            <person name="Hansen M."/>
            <person name="Howarth C."/>
            <person name="Imamovic A."/>
            <person name="Larimer J."/>
            <person name="McCowan C."/>
            <person name="Murphy C."/>
            <person name="Pearson M."/>
            <person name="Priest M."/>
            <person name="Roberts A."/>
            <person name="Saif S."/>
            <person name="Shea T."/>
            <person name="Sykes S."/>
            <person name="Wortman J."/>
            <person name="Nusbaum C."/>
            <person name="Birren B."/>
        </authorList>
    </citation>
    <scope>NUCLEOTIDE SEQUENCE [LARGE SCALE GENOMIC DNA]</scope>
    <source>
        <strain evidence="9">CBS 10117</strain>
    </source>
</reference>
<evidence type="ECO:0000256" key="2">
    <source>
        <dbReference type="ARBA" id="ARBA00022741"/>
    </source>
</evidence>
<evidence type="ECO:0000256" key="4">
    <source>
        <dbReference type="ARBA" id="ARBA00023054"/>
    </source>
</evidence>
<feature type="domain" description="Kinesin motor" evidence="8">
    <location>
        <begin position="5"/>
        <end position="385"/>
    </location>
</feature>
<dbReference type="InterPro" id="IPR027640">
    <property type="entry name" value="Kinesin-like_fam"/>
</dbReference>
<feature type="region of interest" description="Disordered" evidence="7">
    <location>
        <begin position="652"/>
        <end position="787"/>
    </location>
</feature>
<feature type="compositionally biased region" description="Low complexity" evidence="7">
    <location>
        <begin position="748"/>
        <end position="765"/>
    </location>
</feature>
<feature type="compositionally biased region" description="Low complexity" evidence="7">
    <location>
        <begin position="940"/>
        <end position="960"/>
    </location>
</feature>
<comment type="similarity">
    <text evidence="6">Belongs to the TRAFAC class myosin-kinesin ATPase superfamily. Kinesin family.</text>
</comment>
<dbReference type="FunFam" id="3.40.850.10:FF:000096">
    <property type="entry name" value="Kinesin-like protein"/>
    <property type="match status" value="1"/>
</dbReference>
<dbReference type="EMBL" id="KI894031">
    <property type="protein sequence ID" value="OBR85238.1"/>
    <property type="molecule type" value="Genomic_DNA"/>
</dbReference>
<dbReference type="GeneID" id="28968270"/>
<dbReference type="PANTHER" id="PTHR47968">
    <property type="entry name" value="CENTROMERE PROTEIN E"/>
    <property type="match status" value="1"/>
</dbReference>
<protein>
    <submittedName>
        <fullName evidence="9">Kinesin</fullName>
    </submittedName>
</protein>
<feature type="region of interest" description="Disordered" evidence="7">
    <location>
        <begin position="940"/>
        <end position="1070"/>
    </location>
</feature>
<dbReference type="PANTHER" id="PTHR47968:SF13">
    <property type="entry name" value="KINESIN-LIKE PROTEIN KIF19 ISOFORM X1"/>
    <property type="match status" value="1"/>
</dbReference>
<evidence type="ECO:0000256" key="3">
    <source>
        <dbReference type="ARBA" id="ARBA00022840"/>
    </source>
</evidence>
<dbReference type="InterPro" id="IPR027417">
    <property type="entry name" value="P-loop_NTPase"/>
</dbReference>
<keyword evidence="3 6" id="KW-0067">ATP-binding</keyword>
<dbReference type="Proteomes" id="UP000078595">
    <property type="component" value="Chromosome 5"/>
</dbReference>
<keyword evidence="1" id="KW-0493">Microtubule</keyword>
<dbReference type="STRING" id="1296121.A0A1A6A5B1"/>
<sequence length="1070" mass="114932">MDANAIQIAVRCRPWHPTKELPFITQPSNQPYFYGDGNMGTSSAKPAAPGALRNVVEVIDNRELDFDKPQDPNEGRRGAPMAGRRYKNRKYVFDQVFSMEASQEDVFSRTAKPLLPGVLDGYNATVFAYGATGCGKTHTISGTEEQPGIIVRTMKELFDLVEDTKLKFDTYFQMSMVEIYNETIRDLLSDDYPACPPGGLKLLENEKERVKVANVTNKTPTSVEEVMALVMQGNERRSTSFTARNSTSSRSHLVLQINVVRNERGSDVDVAKSTVRQTSTSATLSIIDLAGSEKASVNRGQRMKEGANINKSLLALSGCISALCAPPVRGIRQHVPYRDSKLTRLLKFSLGGNCRTVMINCISPSSKDIEETNNTLLWADKAKKVSTKVSRNTAGVELRTAQWIQKIVTLEATIKSLESQLAAGHNASSGMQQRRLMKARSDAQEELRRVQTELDDLLPVVLEGSEMEALWNASILQVEALDTRLADIELEVQSGRSSDDAQKEKSQIRRLIQQQDVAYRFNSQIQSGIQNKSLKHITLSNLLKKAEERGFDEDLKEAKYEHRLEILKHHLHITKSVSAAKERGLRDYIAQQADMATKSASLLARFAILLQKEVSALSAESDLNAVISRLGSLMSTVDNSVATLFGESSEPLLSSSTSARLPVSLAAPSPRRPSARQSISSSPKRFNKKVSPKKRGPLRPSLFGSAGVEKEKKGLRWRDEAGEGKIDDRSIAPDCPVFSSPSTNNEASTGNISTPSSSSSPESENVQTKTARLPIAASSSFSSKPVSPLIPAPLRSLNNNSVPTSITSCPPPLPVPNEEIPAWKQMRLARGVAMSQPIEIISEESPSKSPIGLGRPSAPGLMGPPARPGPLGELQQNPSASASSTGPGPRPSSSLSHSTSMSNLLRPTAASAAKAAASASVLGNGGASTSIFANVKIPLNSLTSNSSGSGSTDGHGSSMSLPSRRVSMIGPARHDRPRQRMSMLPPSLSSHPSSSSDASLSGMGMMKGFSGNGNSGGTNGHGNTSVLSGGARRIGGPRSSILPTSASGLPRGPRPSISTSTTEGSKPVWR</sequence>
<dbReference type="Pfam" id="PF00225">
    <property type="entry name" value="Kinesin"/>
    <property type="match status" value="1"/>
</dbReference>
<evidence type="ECO:0000313" key="9">
    <source>
        <dbReference type="EMBL" id="OBR85238.1"/>
    </source>
</evidence>
<dbReference type="SUPFAM" id="SSF52540">
    <property type="entry name" value="P-loop containing nucleoside triphosphate hydrolases"/>
    <property type="match status" value="1"/>
</dbReference>
<reference evidence="10" key="3">
    <citation type="submission" date="2024-02" db="EMBL/GenBank/DDBJ databases">
        <title>Comparative genomics of Cryptococcus and Kwoniella reveals pathogenesis evolution and contrasting modes of karyotype evolution via chromosome fusion or intercentromeric recombination.</title>
        <authorList>
            <person name="Coelho M.A."/>
            <person name="David-Palma M."/>
            <person name="Shea T."/>
            <person name="Bowers K."/>
            <person name="McGinley-Smith S."/>
            <person name="Mohammad A.W."/>
            <person name="Gnirke A."/>
            <person name="Yurkov A.M."/>
            <person name="Nowrousian M."/>
            <person name="Sun S."/>
            <person name="Cuomo C.A."/>
            <person name="Heitman J."/>
        </authorList>
    </citation>
    <scope>NUCLEOTIDE SEQUENCE</scope>
    <source>
        <strain evidence="10">CBS 10117</strain>
    </source>
</reference>
<feature type="compositionally biased region" description="Polar residues" evidence="7">
    <location>
        <begin position="675"/>
        <end position="684"/>
    </location>
</feature>
<keyword evidence="4" id="KW-0175">Coiled coil</keyword>
<feature type="compositionally biased region" description="Low complexity" evidence="7">
    <location>
        <begin position="839"/>
        <end position="851"/>
    </location>
</feature>
<dbReference type="Gene3D" id="3.40.850.10">
    <property type="entry name" value="Kinesin motor domain"/>
    <property type="match status" value="1"/>
</dbReference>
<evidence type="ECO:0000259" key="8">
    <source>
        <dbReference type="PROSITE" id="PS50067"/>
    </source>
</evidence>
<dbReference type="GO" id="GO:0003777">
    <property type="term" value="F:microtubule motor activity"/>
    <property type="evidence" value="ECO:0007669"/>
    <property type="project" value="InterPro"/>
</dbReference>
<proteinExistence type="inferred from homology"/>
<dbReference type="AlphaFoldDB" id="A0A1A6A5B1"/>
<keyword evidence="2 6" id="KW-0547">Nucleotide-binding</keyword>
<dbReference type="EMBL" id="CP144534">
    <property type="protein sequence ID" value="WWC61865.1"/>
    <property type="molecule type" value="Genomic_DNA"/>
</dbReference>
<evidence type="ECO:0000256" key="7">
    <source>
        <dbReference type="SAM" id="MobiDB-lite"/>
    </source>
</evidence>
<dbReference type="VEuPathDB" id="FungiDB:I303_04571"/>
<accession>A0A1A6A5B1</accession>
<evidence type="ECO:0000256" key="1">
    <source>
        <dbReference type="ARBA" id="ARBA00022701"/>
    </source>
</evidence>
<dbReference type="PRINTS" id="PR00380">
    <property type="entry name" value="KINESINHEAVY"/>
</dbReference>
<dbReference type="PROSITE" id="PS00411">
    <property type="entry name" value="KINESIN_MOTOR_1"/>
    <property type="match status" value="1"/>
</dbReference>